<name>W9RHJ8_9ROSA</name>
<keyword evidence="2" id="KW-1185">Reference proteome</keyword>
<sequence length="63" mass="6750">MSKLTQHPRAGKHSTRAPGSYLDLKLVGAPPRALVQGLVSCTIVRTSAPSARVRCSDRVHSNL</sequence>
<proteinExistence type="predicted"/>
<dbReference type="EMBL" id="KE344662">
    <property type="protein sequence ID" value="EXB74872.1"/>
    <property type="molecule type" value="Genomic_DNA"/>
</dbReference>
<evidence type="ECO:0000313" key="1">
    <source>
        <dbReference type="EMBL" id="EXB74872.1"/>
    </source>
</evidence>
<accession>W9RHJ8</accession>
<dbReference type="AlphaFoldDB" id="W9RHJ8"/>
<gene>
    <name evidence="1" type="ORF">L484_018580</name>
</gene>
<reference evidence="2" key="1">
    <citation type="submission" date="2013-01" db="EMBL/GenBank/DDBJ databases">
        <title>Draft Genome Sequence of a Mulberry Tree, Morus notabilis C.K. Schneid.</title>
        <authorList>
            <person name="He N."/>
            <person name="Zhao S."/>
        </authorList>
    </citation>
    <scope>NUCLEOTIDE SEQUENCE</scope>
</reference>
<protein>
    <submittedName>
        <fullName evidence="1">Uncharacterized protein</fullName>
    </submittedName>
</protein>
<evidence type="ECO:0000313" key="2">
    <source>
        <dbReference type="Proteomes" id="UP000030645"/>
    </source>
</evidence>
<organism evidence="1 2">
    <name type="scientific">Morus notabilis</name>
    <dbReference type="NCBI Taxonomy" id="981085"/>
    <lineage>
        <taxon>Eukaryota</taxon>
        <taxon>Viridiplantae</taxon>
        <taxon>Streptophyta</taxon>
        <taxon>Embryophyta</taxon>
        <taxon>Tracheophyta</taxon>
        <taxon>Spermatophyta</taxon>
        <taxon>Magnoliopsida</taxon>
        <taxon>eudicotyledons</taxon>
        <taxon>Gunneridae</taxon>
        <taxon>Pentapetalae</taxon>
        <taxon>rosids</taxon>
        <taxon>fabids</taxon>
        <taxon>Rosales</taxon>
        <taxon>Moraceae</taxon>
        <taxon>Moreae</taxon>
        <taxon>Morus</taxon>
    </lineage>
</organism>
<dbReference type="Proteomes" id="UP000030645">
    <property type="component" value="Unassembled WGS sequence"/>
</dbReference>